<evidence type="ECO:0000256" key="2">
    <source>
        <dbReference type="ARBA" id="ARBA00022695"/>
    </source>
</evidence>
<dbReference type="WBParaSite" id="maker-uti_cns_0008426-snap-gene-0.2-mRNA-1">
    <property type="protein sequence ID" value="maker-uti_cns_0008426-snap-gene-0.2-mRNA-1"/>
    <property type="gene ID" value="maker-uti_cns_0008426-snap-gene-0.2"/>
</dbReference>
<dbReference type="Gene3D" id="1.10.340.70">
    <property type="match status" value="1"/>
</dbReference>
<keyword evidence="1" id="KW-0808">Transferase</keyword>
<dbReference type="InterPro" id="IPR050951">
    <property type="entry name" value="Retrovirus_Pol_polyprotein"/>
</dbReference>
<dbReference type="PANTHER" id="PTHR37984:SF5">
    <property type="entry name" value="PROTEIN NYNRIN-LIKE"/>
    <property type="match status" value="1"/>
</dbReference>
<keyword evidence="5" id="KW-0863">Zinc-finger</keyword>
<dbReference type="PROSITE" id="PS50158">
    <property type="entry name" value="ZF_CCHC"/>
    <property type="match status" value="1"/>
</dbReference>
<dbReference type="GO" id="GO:0015074">
    <property type="term" value="P:DNA integration"/>
    <property type="evidence" value="ECO:0007669"/>
    <property type="project" value="InterPro"/>
</dbReference>
<dbReference type="InterPro" id="IPR001584">
    <property type="entry name" value="Integrase_cat-core"/>
</dbReference>
<evidence type="ECO:0000259" key="7">
    <source>
        <dbReference type="PROSITE" id="PS50158"/>
    </source>
</evidence>
<feature type="transmembrane region" description="Helical" evidence="6">
    <location>
        <begin position="1538"/>
        <end position="1558"/>
    </location>
</feature>
<evidence type="ECO:0000256" key="5">
    <source>
        <dbReference type="PROSITE-ProRule" id="PRU00047"/>
    </source>
</evidence>
<dbReference type="Gene3D" id="2.40.70.10">
    <property type="entry name" value="Acid Proteases"/>
    <property type="match status" value="1"/>
</dbReference>
<dbReference type="InterPro" id="IPR036397">
    <property type="entry name" value="RNaseH_sf"/>
</dbReference>
<evidence type="ECO:0000256" key="1">
    <source>
        <dbReference type="ARBA" id="ARBA00022679"/>
    </source>
</evidence>
<dbReference type="PROSITE" id="PS50994">
    <property type="entry name" value="INTEGRASE"/>
    <property type="match status" value="1"/>
</dbReference>
<keyword evidence="6" id="KW-0472">Membrane</keyword>
<evidence type="ECO:0000256" key="4">
    <source>
        <dbReference type="ARBA" id="ARBA00022759"/>
    </source>
</evidence>
<sequence>SFQSLLKLKVDVRLGRAKCTECSGRCVDGKADAYFGKSSSTKIQPRCSRCQFRIKSSKSDQLCCSFSDTRHLVLEPRHTDGTGPTNSGGVVVMEAFSKVSRHPYNFGFNNSFSRSSKSRRVMSNALAEILGLENVRIWAEVDFPLEVAMRGKTAMAMVTAKFSDIEHFQGRLTEEASSYKVLADIALQLHLHRHVPDLDRPWRYHGTMRQRYIKLGFDVLKRDGRIVECMVGLSGPLAVLLLLMALTAATDCRLDSSEPRRSLPHSLQAASLCVLCLEAPQQDMEDAVPCSWIDQNVAKLRELNSQAPYIETETESENESDEETHQDLRFMGLWYLSTECLTTKEGAQRRRRNMEQKLIALLQTQTPAGLNTVITEKDACIPIVIPFTDHSGRIVHQIRTAISNHAAELDTVAAYTRSRSLKDILCPSNLPAVTNAKFEKKISDFNWRFHHHKEEFVKQPVEKPVSLTNYESCIQTKLSLFKALFSDDSLHDHEATNRVLFNCLKKQQTTSRIERPCFLLLAHTDNAKQRASADGLAEEISKLLAKCHSALPLTTSVRNYCSDHSDLEASSESSCVLFRNLQGLSMKEFKMHSRLHRARLILITMALPGGYALTEGAALYRLRALQNSELDKVDAERLGRLVQGNVLSATGPILRGSIEHLSEQWLQNSVLELAAIMSIKLRETLPLSNIDELRAWVEVFDAQARSKGVEDTDERRALTDAFMGCLGVAELIKVKQLVAPKTPSAMKWSEIKQCLLAFVEPKKKLQIAERTAFMSMRQAEGETVTSYAARLREQAVVCEFESLKKEGADPAEALIKMRLIAGLANSNIRNKVLEREVTQELTVDQVTEYVQQLLMVSNFSAGSQAAAHSTLVDSVVHQARSLSTAGLTTADEAHCHPDSSGSVNVNSVMRQKQNFGHQRCQRCGLRSHQKPADCRALRATCNQCGKPGHFARVCRGARTHFAAPAEAVGTQLSPEDSYRDEPVFYCGEGKPAEFCTVKINHREVLMEKDSGASCSLISRRIWNELGRPPLKSAKSRMLAYDGHVMRQMGVLECLVETTGNIGRFKAAELPVIDCQQEFGLLGRNLLVLAPVHHASSDESAASNRTGRWGQVSQLERPYKACREALSVENGLVIHGTRVVPPTILRRRILETAHDEVHPSAENTKAHVSKEFWWPGLDRDVRQFVERCQLCAERRPVVQRKIDIWPSESEPWSRVHMDHCEVPGVGLLLLLSDAYSGWPEAVQVPDRSAGSVLRVLRAVFARNGVPRTLVSDNAPEFRPSGNRSSSPDILMWGRRLRHPLTMTEQVGDSIWLRARPGTAPVPAKFIVQHGRNTALNTWQQRNIIFSKLKEWSAVCLLLACIVILVFYPLYSKPRAKFEKKISDFNWRFHHHKEEFVKQPVEKPVSLTNYESCIQTKLSLFKALFSDDSLHDHEATNRVLFNCLKKQQTTSRIERPCFLLLAHTDNAKQRASADGLAEEISKLLAKCHSALPLTTSVRNYCSDHSDLEASSESSCVLFRNLQGLSMKEFKMHSRLHRARLILITMALPGGYALTEGAALYRLRALQNSELDKVDAERLGRLVQGNVLSV</sequence>
<feature type="domain" description="Integrase catalytic" evidence="8">
    <location>
        <begin position="1206"/>
        <end position="1276"/>
    </location>
</feature>
<keyword evidence="4" id="KW-0255">Endonuclease</keyword>
<evidence type="ECO:0000256" key="3">
    <source>
        <dbReference type="ARBA" id="ARBA00022722"/>
    </source>
</evidence>
<keyword evidence="3" id="KW-0540">Nuclease</keyword>
<dbReference type="PANTHER" id="PTHR37984">
    <property type="entry name" value="PROTEIN CBG26694"/>
    <property type="match status" value="1"/>
</dbReference>
<keyword evidence="6" id="KW-0812">Transmembrane</keyword>
<dbReference type="GO" id="GO:0003676">
    <property type="term" value="F:nucleic acid binding"/>
    <property type="evidence" value="ECO:0007669"/>
    <property type="project" value="InterPro"/>
</dbReference>
<protein>
    <submittedName>
        <fullName evidence="10">Reverse transcriptase domain-containing protein</fullName>
    </submittedName>
</protein>
<dbReference type="Pfam" id="PF17921">
    <property type="entry name" value="Integrase_H2C2"/>
    <property type="match status" value="1"/>
</dbReference>
<dbReference type="InterPro" id="IPR041588">
    <property type="entry name" value="Integrase_H2C2"/>
</dbReference>
<keyword evidence="6" id="KW-1133">Transmembrane helix</keyword>
<evidence type="ECO:0000259" key="8">
    <source>
        <dbReference type="PROSITE" id="PS50994"/>
    </source>
</evidence>
<evidence type="ECO:0000313" key="10">
    <source>
        <dbReference type="WBParaSite" id="maker-uti_cns_0008426-snap-gene-0.2-mRNA-1"/>
    </source>
</evidence>
<feature type="transmembrane region" description="Helical" evidence="6">
    <location>
        <begin position="1350"/>
        <end position="1369"/>
    </location>
</feature>
<proteinExistence type="predicted"/>
<dbReference type="Proteomes" id="UP000095280">
    <property type="component" value="Unplaced"/>
</dbReference>
<dbReference type="InterPro" id="IPR001878">
    <property type="entry name" value="Znf_CCHC"/>
</dbReference>
<dbReference type="InterPro" id="IPR021109">
    <property type="entry name" value="Peptidase_aspartic_dom_sf"/>
</dbReference>
<name>A0A1I8HVZ1_9PLAT</name>
<keyword evidence="5" id="KW-0862">Zinc</keyword>
<organism evidence="9 10">
    <name type="scientific">Macrostomum lignano</name>
    <dbReference type="NCBI Taxonomy" id="282301"/>
    <lineage>
        <taxon>Eukaryota</taxon>
        <taxon>Metazoa</taxon>
        <taxon>Spiralia</taxon>
        <taxon>Lophotrochozoa</taxon>
        <taxon>Platyhelminthes</taxon>
        <taxon>Rhabditophora</taxon>
        <taxon>Macrostomorpha</taxon>
        <taxon>Macrostomida</taxon>
        <taxon>Macrostomidae</taxon>
        <taxon>Macrostomum</taxon>
    </lineage>
</organism>
<dbReference type="InterPro" id="IPR012337">
    <property type="entry name" value="RNaseH-like_sf"/>
</dbReference>
<dbReference type="Gene3D" id="3.30.420.10">
    <property type="entry name" value="Ribonuclease H-like superfamily/Ribonuclease H"/>
    <property type="match status" value="1"/>
</dbReference>
<keyword evidence="5" id="KW-0479">Metal-binding</keyword>
<dbReference type="SUPFAM" id="SSF53098">
    <property type="entry name" value="Ribonuclease H-like"/>
    <property type="match status" value="1"/>
</dbReference>
<reference evidence="10" key="1">
    <citation type="submission" date="2016-11" db="UniProtKB">
        <authorList>
            <consortium name="WormBaseParasite"/>
        </authorList>
    </citation>
    <scope>IDENTIFICATION</scope>
</reference>
<dbReference type="SMART" id="SM00343">
    <property type="entry name" value="ZnF_C2HC"/>
    <property type="match status" value="2"/>
</dbReference>
<keyword evidence="9" id="KW-1185">Reference proteome</keyword>
<keyword evidence="4" id="KW-0378">Hydrolase</keyword>
<keyword evidence="2" id="KW-0548">Nucleotidyltransferase</keyword>
<dbReference type="SUPFAM" id="SSF50630">
    <property type="entry name" value="Acid proteases"/>
    <property type="match status" value="1"/>
</dbReference>
<feature type="domain" description="CCHC-type" evidence="7">
    <location>
        <begin position="941"/>
        <end position="955"/>
    </location>
</feature>
<accession>A0A1I8HVZ1</accession>
<evidence type="ECO:0000256" key="6">
    <source>
        <dbReference type="SAM" id="Phobius"/>
    </source>
</evidence>
<evidence type="ECO:0000313" key="9">
    <source>
        <dbReference type="Proteomes" id="UP000095280"/>
    </source>
</evidence>
<dbReference type="GO" id="GO:0008270">
    <property type="term" value="F:zinc ion binding"/>
    <property type="evidence" value="ECO:0007669"/>
    <property type="project" value="UniProtKB-KW"/>
</dbReference>